<organism evidence="2 3">
    <name type="scientific">Candidatus Roizmanbacteria bacterium GW2011_GWC2_37_13</name>
    <dbReference type="NCBI Taxonomy" id="1618486"/>
    <lineage>
        <taxon>Bacteria</taxon>
        <taxon>Candidatus Roizmaniibacteriota</taxon>
    </lineage>
</organism>
<dbReference type="AlphaFoldDB" id="A0A0G0GJC8"/>
<evidence type="ECO:0000256" key="1">
    <source>
        <dbReference type="SAM" id="Phobius"/>
    </source>
</evidence>
<feature type="transmembrane region" description="Helical" evidence="1">
    <location>
        <begin position="48"/>
        <end position="68"/>
    </location>
</feature>
<sequence length="264" mass="29761">MDQHPIPRQITTFEFKLVGFLTIKQFVYLVIFVALGLAIYGLTPIPVLNVMLGVLTASIGAAFAFIPINDRPMEVWIKNLIKRLVSPTQYSFQKQNKPVHFLQDSVLASNPHQVTAHIDSRKKLSNYLGKNVQAETTKKQSINDLLSNPISFFGKKPPAQQPITKRQVVITSPNHPFLTGTVKNHKLTPIGAILIYVKKTVDAEPIRILKSNAHGVFLSYNPLPQGEYFFEVKDPKGTYIFDTMKVKIENEKNNPIEILSKELI</sequence>
<protein>
    <recommendedName>
        <fullName evidence="4">PrgI family protein</fullName>
    </recommendedName>
</protein>
<dbReference type="EMBL" id="LBSV01000003">
    <property type="protein sequence ID" value="KKQ26225.1"/>
    <property type="molecule type" value="Genomic_DNA"/>
</dbReference>
<keyword evidence="1" id="KW-0472">Membrane</keyword>
<accession>A0A0G0GJC8</accession>
<reference evidence="2 3" key="1">
    <citation type="journal article" date="2015" name="Nature">
        <title>rRNA introns, odd ribosomes, and small enigmatic genomes across a large radiation of phyla.</title>
        <authorList>
            <person name="Brown C.T."/>
            <person name="Hug L.A."/>
            <person name="Thomas B.C."/>
            <person name="Sharon I."/>
            <person name="Castelle C.J."/>
            <person name="Singh A."/>
            <person name="Wilkins M.J."/>
            <person name="Williams K.H."/>
            <person name="Banfield J.F."/>
        </authorList>
    </citation>
    <scope>NUCLEOTIDE SEQUENCE [LARGE SCALE GENOMIC DNA]</scope>
</reference>
<proteinExistence type="predicted"/>
<dbReference type="Proteomes" id="UP000034917">
    <property type="component" value="Unassembled WGS sequence"/>
</dbReference>
<evidence type="ECO:0000313" key="2">
    <source>
        <dbReference type="EMBL" id="KKQ26225.1"/>
    </source>
</evidence>
<gene>
    <name evidence="2" type="ORF">US40_C0003G0077</name>
</gene>
<name>A0A0G0GJC8_9BACT</name>
<keyword evidence="1" id="KW-1133">Transmembrane helix</keyword>
<keyword evidence="1" id="KW-0812">Transmembrane</keyword>
<feature type="transmembrane region" description="Helical" evidence="1">
    <location>
        <begin position="21"/>
        <end position="42"/>
    </location>
</feature>
<evidence type="ECO:0008006" key="4">
    <source>
        <dbReference type="Google" id="ProtNLM"/>
    </source>
</evidence>
<dbReference type="InterPro" id="IPR024414">
    <property type="entry name" value="Uncharacterised_PrgI"/>
</dbReference>
<comment type="caution">
    <text evidence="2">The sequence shown here is derived from an EMBL/GenBank/DDBJ whole genome shotgun (WGS) entry which is preliminary data.</text>
</comment>
<evidence type="ECO:0000313" key="3">
    <source>
        <dbReference type="Proteomes" id="UP000034917"/>
    </source>
</evidence>
<dbReference type="Pfam" id="PF12666">
    <property type="entry name" value="PrgI"/>
    <property type="match status" value="1"/>
</dbReference>